<evidence type="ECO:0000256" key="3">
    <source>
        <dbReference type="ARBA" id="ARBA00022692"/>
    </source>
</evidence>
<keyword evidence="4 6" id="KW-1133">Transmembrane helix</keyword>
<dbReference type="Proteomes" id="UP000290365">
    <property type="component" value="Chromosome"/>
</dbReference>
<feature type="transmembrane region" description="Helical" evidence="6">
    <location>
        <begin position="110"/>
        <end position="132"/>
    </location>
</feature>
<dbReference type="EMBL" id="CP035758">
    <property type="protein sequence ID" value="QBD80813.1"/>
    <property type="molecule type" value="Genomic_DNA"/>
</dbReference>
<feature type="transmembrane region" description="Helical" evidence="6">
    <location>
        <begin position="187"/>
        <end position="209"/>
    </location>
</feature>
<feature type="transmembrane region" description="Helical" evidence="6">
    <location>
        <begin position="50"/>
        <end position="70"/>
    </location>
</feature>
<dbReference type="GO" id="GO:0035673">
    <property type="term" value="F:oligopeptide transmembrane transporter activity"/>
    <property type="evidence" value="ECO:0007669"/>
    <property type="project" value="InterPro"/>
</dbReference>
<feature type="transmembrane region" description="Helical" evidence="6">
    <location>
        <begin position="446"/>
        <end position="465"/>
    </location>
</feature>
<dbReference type="OrthoDB" id="3652263at2"/>
<keyword evidence="8" id="KW-1185">Reference proteome</keyword>
<feature type="transmembrane region" description="Helical" evidence="6">
    <location>
        <begin position="21"/>
        <end position="44"/>
    </location>
</feature>
<feature type="transmembrane region" description="Helical" evidence="6">
    <location>
        <begin position="516"/>
        <end position="537"/>
    </location>
</feature>
<evidence type="ECO:0000256" key="1">
    <source>
        <dbReference type="ARBA" id="ARBA00004141"/>
    </source>
</evidence>
<reference evidence="7 8" key="1">
    <citation type="submission" date="2019-01" db="EMBL/GenBank/DDBJ databases">
        <title>Ktedonosporobacter rubrisoli SCAWS-G2.</title>
        <authorList>
            <person name="Huang Y."/>
            <person name="Yan B."/>
        </authorList>
    </citation>
    <scope>NUCLEOTIDE SEQUENCE [LARGE SCALE GENOMIC DNA]</scope>
    <source>
        <strain evidence="7 8">SCAWS-G2</strain>
    </source>
</reference>
<evidence type="ECO:0000256" key="5">
    <source>
        <dbReference type="ARBA" id="ARBA00023136"/>
    </source>
</evidence>
<keyword evidence="5 6" id="KW-0472">Membrane</keyword>
<organism evidence="7 8">
    <name type="scientific">Ktedonosporobacter rubrisoli</name>
    <dbReference type="NCBI Taxonomy" id="2509675"/>
    <lineage>
        <taxon>Bacteria</taxon>
        <taxon>Bacillati</taxon>
        <taxon>Chloroflexota</taxon>
        <taxon>Ktedonobacteria</taxon>
        <taxon>Ktedonobacterales</taxon>
        <taxon>Ktedonosporobacteraceae</taxon>
        <taxon>Ktedonosporobacter</taxon>
    </lineage>
</organism>
<feature type="transmembrane region" description="Helical" evidence="6">
    <location>
        <begin position="82"/>
        <end position="104"/>
    </location>
</feature>
<dbReference type="GO" id="GO:0016020">
    <property type="term" value="C:membrane"/>
    <property type="evidence" value="ECO:0007669"/>
    <property type="project" value="UniProtKB-SubCell"/>
</dbReference>
<evidence type="ECO:0000313" key="7">
    <source>
        <dbReference type="EMBL" id="QBD80813.1"/>
    </source>
</evidence>
<evidence type="ECO:0000256" key="6">
    <source>
        <dbReference type="SAM" id="Phobius"/>
    </source>
</evidence>
<gene>
    <name evidence="7" type="ORF">EPA93_34540</name>
</gene>
<comment type="subcellular location">
    <subcellularLocation>
        <location evidence="1">Membrane</location>
        <topology evidence="1">Multi-pass membrane protein</topology>
    </subcellularLocation>
</comment>
<evidence type="ECO:0000313" key="8">
    <source>
        <dbReference type="Proteomes" id="UP000290365"/>
    </source>
</evidence>
<dbReference type="KEGG" id="kbs:EPA93_34540"/>
<evidence type="ECO:0000256" key="2">
    <source>
        <dbReference type="ARBA" id="ARBA00022448"/>
    </source>
</evidence>
<dbReference type="AlphaFoldDB" id="A0A4P6JZ93"/>
<keyword evidence="3 6" id="KW-0812">Transmembrane</keyword>
<accession>A0A4P6JZ93</accession>
<feature type="transmembrane region" description="Helical" evidence="6">
    <location>
        <begin position="309"/>
        <end position="329"/>
    </location>
</feature>
<feature type="transmembrane region" description="Helical" evidence="6">
    <location>
        <begin position="221"/>
        <end position="244"/>
    </location>
</feature>
<feature type="transmembrane region" description="Helical" evidence="6">
    <location>
        <begin position="335"/>
        <end position="368"/>
    </location>
</feature>
<feature type="transmembrane region" description="Helical" evidence="6">
    <location>
        <begin position="477"/>
        <end position="504"/>
    </location>
</feature>
<dbReference type="InterPro" id="IPR004813">
    <property type="entry name" value="OPT"/>
</dbReference>
<proteinExistence type="predicted"/>
<keyword evidence="2" id="KW-0813">Transport</keyword>
<dbReference type="RefSeq" id="WP_129891875.1">
    <property type="nucleotide sequence ID" value="NZ_CP035758.1"/>
</dbReference>
<sequence length="541" mass="57232">MEDATSRQEKHHPRLLEPVSLILNLLVAVLGAIIGLQLIVTLGVTPNTAIIGAIIAILVSRIPLHIFAKFRSVHRQNLMQTTISGATFGAANALLLPIGIPYLFGRADLVWPTLIGVACAMVVDAVVLFLIFDSRIFPASNAWPAGVATGEAIIAGDKGGRRGLLLVAGTVLGIVGSMLGASMSAFGVAFIGNIWALAMFGIGLLIKGYDKALFHMNIDTLYIPHGIMIGAGVVALFQVIWLLLKRRGNEQEGQAEENTDEALGISRQLTRTSRDVGNAVKWGFVAFLGCAIVLAVGTGLFTHMPLPQFIGWIIFAAIIAMAHELIVGLSAMHAGWFPAFAVALISLIVGMLLGFPPIALVILVAYAASTGPAFADMGYDFKTGWILRAGESQQFELEGRRQQFLSTLAGFVVAVVVVALIQHSYFSKGLIPPVDKVYVATIKAGLSNGGIATSLLIWAIPGALIQLIGGPSRQIGILLATGLLINNPMAGWSVIAGLIIRLIVLKLYGKKAEGPMSILAAGCIAGDALYSFFSSVWKASR</sequence>
<feature type="transmembrane region" description="Helical" evidence="6">
    <location>
        <begin position="404"/>
        <end position="426"/>
    </location>
</feature>
<protein>
    <submittedName>
        <fullName evidence="7">OPT family oligopeptide transporter</fullName>
    </submittedName>
</protein>
<feature type="transmembrane region" description="Helical" evidence="6">
    <location>
        <begin position="282"/>
        <end position="302"/>
    </location>
</feature>
<evidence type="ECO:0000256" key="4">
    <source>
        <dbReference type="ARBA" id="ARBA00022989"/>
    </source>
</evidence>
<dbReference type="Pfam" id="PF03169">
    <property type="entry name" value="OPT"/>
    <property type="match status" value="1"/>
</dbReference>
<name>A0A4P6JZ93_KTERU</name>